<dbReference type="AlphaFoldDB" id="A0A485K8W8"/>
<protein>
    <submittedName>
        <fullName evidence="2">Aste57867_2547 protein</fullName>
    </submittedName>
</protein>
<accession>A0A485K8W8</accession>
<dbReference type="EMBL" id="VJMH01000317">
    <property type="protein sequence ID" value="KAF0717005.1"/>
    <property type="molecule type" value="Genomic_DNA"/>
</dbReference>
<dbReference type="EMBL" id="CAADRA010000317">
    <property type="protein sequence ID" value="VFT79744.1"/>
    <property type="molecule type" value="Genomic_DNA"/>
</dbReference>
<name>A0A485K8W8_9STRA</name>
<evidence type="ECO:0000313" key="2">
    <source>
        <dbReference type="EMBL" id="VFT79744.1"/>
    </source>
</evidence>
<reference evidence="2 3" key="1">
    <citation type="submission" date="2019-03" db="EMBL/GenBank/DDBJ databases">
        <authorList>
            <person name="Gaulin E."/>
            <person name="Dumas B."/>
        </authorList>
    </citation>
    <scope>NUCLEOTIDE SEQUENCE [LARGE SCALE GENOMIC DNA]</scope>
    <source>
        <strain evidence="2">CBS 568.67</strain>
    </source>
</reference>
<organism evidence="2 3">
    <name type="scientific">Aphanomyces stellatus</name>
    <dbReference type="NCBI Taxonomy" id="120398"/>
    <lineage>
        <taxon>Eukaryota</taxon>
        <taxon>Sar</taxon>
        <taxon>Stramenopiles</taxon>
        <taxon>Oomycota</taxon>
        <taxon>Saprolegniomycetes</taxon>
        <taxon>Saprolegniales</taxon>
        <taxon>Verrucalvaceae</taxon>
        <taxon>Aphanomyces</taxon>
    </lineage>
</organism>
<reference evidence="1" key="2">
    <citation type="submission" date="2019-06" db="EMBL/GenBank/DDBJ databases">
        <title>Genomics analysis of Aphanomyces spp. identifies a new class of oomycete effector associated with host adaptation.</title>
        <authorList>
            <person name="Gaulin E."/>
        </authorList>
    </citation>
    <scope>NUCLEOTIDE SEQUENCE</scope>
    <source>
        <strain evidence="1">CBS 578.67</strain>
    </source>
</reference>
<proteinExistence type="predicted"/>
<dbReference type="Proteomes" id="UP000332933">
    <property type="component" value="Unassembled WGS sequence"/>
</dbReference>
<keyword evidence="3" id="KW-1185">Reference proteome</keyword>
<gene>
    <name evidence="2" type="primary">Aste57867_2547</name>
    <name evidence="1" type="ORF">As57867_002540</name>
    <name evidence="2" type="ORF">ASTE57867_2547</name>
</gene>
<evidence type="ECO:0000313" key="1">
    <source>
        <dbReference type="EMBL" id="KAF0717005.1"/>
    </source>
</evidence>
<evidence type="ECO:0000313" key="3">
    <source>
        <dbReference type="Proteomes" id="UP000332933"/>
    </source>
</evidence>
<sequence>MDEPFHSLSKTLSMALDASAIAVFGCAPLLSRICAFQRGRSGAVIAVQQCPIIHAIYGRLIQCSNVSSSQDERPASVNLSVNVHMDNLEAVMETRRTLVDAVLNHPVNADVLFHLATNCTQTRDVVVEFAAFFGRLDLLKRLCTTMKRQLSTDPRRDPQFDAFDRILIPSNAHLLRQLAAFHGYLDVLVFLNTTSYSSLTSRGGTKLSYSDIEVAAERHHVAVLEYLVDGAKQVCGRKPLFRRKKFFDANYFGFRHPLEATKTSMATKGIRRIHAADAATDDGHVEVAACLIRHGAPHANEDVCRNSDASASCLERDGPLDATLPCFC</sequence>